<evidence type="ECO:0000313" key="8">
    <source>
        <dbReference type="EMBL" id="MBY69264.1"/>
    </source>
</evidence>
<evidence type="ECO:0000256" key="4">
    <source>
        <dbReference type="ARBA" id="ARBA00012041"/>
    </source>
</evidence>
<organism evidence="8">
    <name type="scientific">Sipha flava</name>
    <name type="common">yellow sugarcane aphid</name>
    <dbReference type="NCBI Taxonomy" id="143950"/>
    <lineage>
        <taxon>Eukaryota</taxon>
        <taxon>Metazoa</taxon>
        <taxon>Ecdysozoa</taxon>
        <taxon>Arthropoda</taxon>
        <taxon>Hexapoda</taxon>
        <taxon>Insecta</taxon>
        <taxon>Pterygota</taxon>
        <taxon>Neoptera</taxon>
        <taxon>Paraneoptera</taxon>
        <taxon>Hemiptera</taxon>
        <taxon>Sternorrhyncha</taxon>
        <taxon>Aphidomorpha</taxon>
        <taxon>Aphidoidea</taxon>
        <taxon>Aphididae</taxon>
        <taxon>Sipha</taxon>
    </lineage>
</organism>
<dbReference type="EMBL" id="GGMS01000061">
    <property type="protein sequence ID" value="MBY69264.1"/>
    <property type="molecule type" value="Transcribed_RNA"/>
</dbReference>
<evidence type="ECO:0000313" key="9">
    <source>
        <dbReference type="Proteomes" id="UP000694846"/>
    </source>
</evidence>
<evidence type="ECO:0000256" key="6">
    <source>
        <dbReference type="ARBA" id="ARBA00047490"/>
    </source>
</evidence>
<dbReference type="FunFam" id="3.40.50.1100:FF:000118">
    <property type="entry name" value="Related to CYS4-cystathionine beta-synthase"/>
    <property type="match status" value="1"/>
</dbReference>
<dbReference type="OrthoDB" id="728at2759"/>
<reference evidence="8" key="1">
    <citation type="submission" date="2018-04" db="EMBL/GenBank/DDBJ databases">
        <title>Transcriptome assembly of Sipha flava.</title>
        <authorList>
            <person name="Scully E.D."/>
            <person name="Geib S.M."/>
            <person name="Palmer N.A."/>
            <person name="Koch K."/>
            <person name="Bradshaw J."/>
            <person name="Heng-Moss T."/>
            <person name="Sarath G."/>
        </authorList>
    </citation>
    <scope>NUCLEOTIDE SEQUENCE</scope>
</reference>
<evidence type="ECO:0000259" key="7">
    <source>
        <dbReference type="Pfam" id="PF00291"/>
    </source>
</evidence>
<comment type="cofactor">
    <cofactor evidence="1">
        <name>pyridoxal 5'-phosphate</name>
        <dbReference type="ChEBI" id="CHEBI:597326"/>
    </cofactor>
</comment>
<proteinExistence type="inferred from homology"/>
<dbReference type="InterPro" id="IPR036052">
    <property type="entry name" value="TrpB-like_PALP_sf"/>
</dbReference>
<reference evidence="10 11" key="2">
    <citation type="submission" date="2025-04" db="UniProtKB">
        <authorList>
            <consortium name="RefSeq"/>
        </authorList>
    </citation>
    <scope>IDENTIFICATION</scope>
    <source>
        <tissue evidence="10 11">Whole body</tissue>
    </source>
</reference>
<sequence length="403" mass="44538">MADLVEVVAKKAKIDEPVKEDDWKNSVADAYFAEFRPDRESRCTWNKNSTVKESPHSHFDNTNKKGEILPNILHAIGHTPLVRLNKIPLSEGIECEILAKCEFLNPGGSTKDRIGWKMVEDAEKEGLLKPGITIIEPSSGNTGIGLAMAAAVKGYKCVVVMPMKMSREKVDALRLLGAKIIRTPTTAAFDDLTGLIRVAHKLHMEDPANTIILDQYRNKNNPLAHFDATGQELLEQTNYKIDAVVAGTGTGGTITGIGRKLKQELGDSCRIIAADPYGSILALPENLNKTDIEIYDVEGIGYDFVPTVLDRSVVDVWFKTDDKQAFPMARRLAREEGLLCGGSSGSAMYVALQVAKTMKKGQRLVVILPDGIRNYMSKFVQDEWMQEKGHALIDDEQQTELKN</sequence>
<evidence type="ECO:0000256" key="1">
    <source>
        <dbReference type="ARBA" id="ARBA00001933"/>
    </source>
</evidence>
<dbReference type="AlphaFoldDB" id="A0A2S2PV78"/>
<gene>
    <name evidence="8" type="primary">Cbs</name>
    <name evidence="10 11" type="synonym">LOC112692946</name>
    <name evidence="8" type="ORF">g.27221</name>
</gene>
<keyword evidence="5" id="KW-0663">Pyridoxal phosphate</keyword>
<dbReference type="PANTHER" id="PTHR10314">
    <property type="entry name" value="CYSTATHIONINE BETA-SYNTHASE"/>
    <property type="match status" value="1"/>
</dbReference>
<dbReference type="Pfam" id="PF00291">
    <property type="entry name" value="PALP"/>
    <property type="match status" value="1"/>
</dbReference>
<dbReference type="SUPFAM" id="SSF53686">
    <property type="entry name" value="Tryptophan synthase beta subunit-like PLP-dependent enzymes"/>
    <property type="match status" value="1"/>
</dbReference>
<evidence type="ECO:0000256" key="5">
    <source>
        <dbReference type="ARBA" id="ARBA00022898"/>
    </source>
</evidence>
<dbReference type="Gene3D" id="3.40.50.1100">
    <property type="match status" value="2"/>
</dbReference>
<dbReference type="CDD" id="cd01561">
    <property type="entry name" value="CBS_like"/>
    <property type="match status" value="1"/>
</dbReference>
<evidence type="ECO:0000313" key="11">
    <source>
        <dbReference type="RefSeq" id="XP_025423556.1"/>
    </source>
</evidence>
<comment type="similarity">
    <text evidence="3">Belongs to the cysteine synthase/cystathionine beta-synthase family.</text>
</comment>
<dbReference type="GO" id="GO:0004122">
    <property type="term" value="F:cystathionine beta-synthase activity"/>
    <property type="evidence" value="ECO:0007669"/>
    <property type="project" value="UniProtKB-EC"/>
</dbReference>
<dbReference type="EC" id="4.2.1.22" evidence="4"/>
<evidence type="ECO:0000256" key="3">
    <source>
        <dbReference type="ARBA" id="ARBA00007103"/>
    </source>
</evidence>
<dbReference type="GO" id="GO:0019344">
    <property type="term" value="P:cysteine biosynthetic process"/>
    <property type="evidence" value="ECO:0007669"/>
    <property type="project" value="UniProtKB-ARBA"/>
</dbReference>
<dbReference type="InterPro" id="IPR001926">
    <property type="entry name" value="TrpB-like_PALP"/>
</dbReference>
<evidence type="ECO:0000256" key="2">
    <source>
        <dbReference type="ARBA" id="ARBA00005003"/>
    </source>
</evidence>
<comment type="pathway">
    <text evidence="2">Amino-acid biosynthesis; L-cysteine biosynthesis; L-cysteine from L-homocysteine and L-serine: step 1/2.</text>
</comment>
<name>A0A2S2PV78_9HEMI</name>
<dbReference type="RefSeq" id="XP_025423555.1">
    <property type="nucleotide sequence ID" value="XM_025567770.1"/>
</dbReference>
<keyword evidence="9" id="KW-1185">Reference proteome</keyword>
<accession>A0A2S2PV78</accession>
<protein>
    <recommendedName>
        <fullName evidence="4">cystathionine beta-synthase</fullName>
        <ecNumber evidence="4">4.2.1.22</ecNumber>
    </recommendedName>
</protein>
<dbReference type="FunFam" id="3.40.50.1100:FF:000003">
    <property type="entry name" value="Cystathionine beta-synthase"/>
    <property type="match status" value="1"/>
</dbReference>
<dbReference type="RefSeq" id="XP_025423556.1">
    <property type="nucleotide sequence ID" value="XM_025567771.1"/>
</dbReference>
<comment type="catalytic activity">
    <reaction evidence="6">
        <text>L-homocysteine + L-serine = L,L-cystathionine + H2O</text>
        <dbReference type="Rhea" id="RHEA:10112"/>
        <dbReference type="ChEBI" id="CHEBI:15377"/>
        <dbReference type="ChEBI" id="CHEBI:33384"/>
        <dbReference type="ChEBI" id="CHEBI:58161"/>
        <dbReference type="ChEBI" id="CHEBI:58199"/>
        <dbReference type="EC" id="4.2.1.22"/>
    </reaction>
</comment>
<feature type="domain" description="Tryptophan synthase beta chain-like PALP" evidence="7">
    <location>
        <begin position="73"/>
        <end position="370"/>
    </location>
</feature>
<evidence type="ECO:0000313" key="10">
    <source>
        <dbReference type="RefSeq" id="XP_025423555.1"/>
    </source>
</evidence>
<dbReference type="Proteomes" id="UP000694846">
    <property type="component" value="Unplaced"/>
</dbReference>
<dbReference type="InterPro" id="IPR050214">
    <property type="entry name" value="Cys_Synth/Cystath_Beta-Synth"/>
</dbReference>
<dbReference type="GO" id="GO:0030170">
    <property type="term" value="F:pyridoxal phosphate binding"/>
    <property type="evidence" value="ECO:0007669"/>
    <property type="project" value="UniProtKB-ARBA"/>
</dbReference>